<dbReference type="AlphaFoldDB" id="A0A8H5HQS7"/>
<dbReference type="Pfam" id="PF07727">
    <property type="entry name" value="RVT_2"/>
    <property type="match status" value="1"/>
</dbReference>
<gene>
    <name evidence="3" type="ORF">D9615_000330</name>
</gene>
<dbReference type="InterPro" id="IPR013103">
    <property type="entry name" value="RVT_2"/>
</dbReference>
<dbReference type="OrthoDB" id="3066032at2759"/>
<evidence type="ECO:0000256" key="1">
    <source>
        <dbReference type="SAM" id="MobiDB-lite"/>
    </source>
</evidence>
<protein>
    <recommendedName>
        <fullName evidence="2">Reverse transcriptase Ty1/copia-type domain-containing protein</fullName>
    </recommendedName>
</protein>
<evidence type="ECO:0000313" key="3">
    <source>
        <dbReference type="EMBL" id="KAF5387822.1"/>
    </source>
</evidence>
<reference evidence="3 4" key="1">
    <citation type="journal article" date="2020" name="ISME J.">
        <title>Uncovering the hidden diversity of litter-decomposition mechanisms in mushroom-forming fungi.</title>
        <authorList>
            <person name="Floudas D."/>
            <person name="Bentzer J."/>
            <person name="Ahren D."/>
            <person name="Johansson T."/>
            <person name="Persson P."/>
            <person name="Tunlid A."/>
        </authorList>
    </citation>
    <scope>NUCLEOTIDE SEQUENCE [LARGE SCALE GENOMIC DNA]</scope>
    <source>
        <strain evidence="3 4">CBS 661.87</strain>
    </source>
</reference>
<dbReference type="Proteomes" id="UP000565441">
    <property type="component" value="Unassembled WGS sequence"/>
</dbReference>
<keyword evidence="4" id="KW-1185">Reference proteome</keyword>
<feature type="domain" description="Reverse transcriptase Ty1/copia-type" evidence="2">
    <location>
        <begin position="150"/>
        <end position="291"/>
    </location>
</feature>
<comment type="caution">
    <text evidence="3">The sequence shown here is derived from an EMBL/GenBank/DDBJ whole genome shotgun (WGS) entry which is preliminary data.</text>
</comment>
<evidence type="ECO:0000313" key="4">
    <source>
        <dbReference type="Proteomes" id="UP000565441"/>
    </source>
</evidence>
<feature type="region of interest" description="Disordered" evidence="1">
    <location>
        <begin position="21"/>
        <end position="53"/>
    </location>
</feature>
<name>A0A8H5HQS7_9AGAR</name>
<proteinExistence type="predicted"/>
<dbReference type="EMBL" id="JAACJP010000001">
    <property type="protein sequence ID" value="KAF5387822.1"/>
    <property type="molecule type" value="Genomic_DNA"/>
</dbReference>
<organism evidence="3 4">
    <name type="scientific">Tricholomella constricta</name>
    <dbReference type="NCBI Taxonomy" id="117010"/>
    <lineage>
        <taxon>Eukaryota</taxon>
        <taxon>Fungi</taxon>
        <taxon>Dikarya</taxon>
        <taxon>Basidiomycota</taxon>
        <taxon>Agaricomycotina</taxon>
        <taxon>Agaricomycetes</taxon>
        <taxon>Agaricomycetidae</taxon>
        <taxon>Agaricales</taxon>
        <taxon>Tricholomatineae</taxon>
        <taxon>Lyophyllaceae</taxon>
        <taxon>Tricholomella</taxon>
    </lineage>
</organism>
<evidence type="ECO:0000259" key="2">
    <source>
        <dbReference type="Pfam" id="PF07727"/>
    </source>
</evidence>
<sequence length="306" mass="33828">MYTGSQSDTDDDLITITSPAADNFTEDEPPTVPAHDTITAPQVPRADTPDLPLALRRSPRLAKTTAAARASKGSEQNIEADRLAGREWATDGPPTGLSATAYPEHLDDKAASLVDPTEHWVPKSYTKAMTRPDLWRAPMDKEIENLRAHKVWTLVDRPPNVKPMKNRWTYANKYDVNGILIGRKARLVAKGFTQVPGVDYIANSYASVVRYESLRMNLALAAAKDMAIWQIDYIGAYLNAPSHVPIIMEQVEGYEEKVGPGEVPKVARVTKALYGTMDGAFNWQTSLSARAMRTGNPPSRQHTRMT</sequence>
<accession>A0A8H5HQS7</accession>